<protein>
    <submittedName>
        <fullName evidence="1">Uncharacterized protein</fullName>
    </submittedName>
</protein>
<accession>A0A3M6V4A6</accession>
<keyword evidence="2" id="KW-1185">Reference proteome</keyword>
<dbReference type="EMBL" id="RCHS01000131">
    <property type="protein sequence ID" value="RMX60669.1"/>
    <property type="molecule type" value="Genomic_DNA"/>
</dbReference>
<organism evidence="1 2">
    <name type="scientific">Pocillopora damicornis</name>
    <name type="common">Cauliflower coral</name>
    <name type="synonym">Millepora damicornis</name>
    <dbReference type="NCBI Taxonomy" id="46731"/>
    <lineage>
        <taxon>Eukaryota</taxon>
        <taxon>Metazoa</taxon>
        <taxon>Cnidaria</taxon>
        <taxon>Anthozoa</taxon>
        <taxon>Hexacorallia</taxon>
        <taxon>Scleractinia</taxon>
        <taxon>Astrocoeniina</taxon>
        <taxon>Pocilloporidae</taxon>
        <taxon>Pocillopora</taxon>
    </lineage>
</organism>
<reference evidence="1 2" key="1">
    <citation type="journal article" date="2018" name="Sci. Rep.">
        <title>Comparative analysis of the Pocillopora damicornis genome highlights role of immune system in coral evolution.</title>
        <authorList>
            <person name="Cunning R."/>
            <person name="Bay R.A."/>
            <person name="Gillette P."/>
            <person name="Baker A.C."/>
            <person name="Traylor-Knowles N."/>
        </authorList>
    </citation>
    <scope>NUCLEOTIDE SEQUENCE [LARGE SCALE GENOMIC DNA]</scope>
    <source>
        <strain evidence="1">RSMAS</strain>
        <tissue evidence="1">Whole animal</tissue>
    </source>
</reference>
<name>A0A3M6V4A6_POCDA</name>
<evidence type="ECO:0000313" key="1">
    <source>
        <dbReference type="EMBL" id="RMX60669.1"/>
    </source>
</evidence>
<dbReference type="Proteomes" id="UP000275408">
    <property type="component" value="Unassembled WGS sequence"/>
</dbReference>
<gene>
    <name evidence="1" type="ORF">pdam_00021122</name>
</gene>
<feature type="non-terminal residue" evidence="1">
    <location>
        <position position="92"/>
    </location>
</feature>
<proteinExistence type="predicted"/>
<dbReference type="AlphaFoldDB" id="A0A3M6V4A6"/>
<comment type="caution">
    <text evidence="1">The sequence shown here is derived from an EMBL/GenBank/DDBJ whole genome shotgun (WGS) entry which is preliminary data.</text>
</comment>
<sequence>MSTIYTWSLTDSERMIRNLNQGFGHVASLLHELNKKRAYSLWNKECQKWHYTMFLSGNVLILCNGLTFWEQSRIHSYSLFSPETAQFAAPGI</sequence>
<evidence type="ECO:0000313" key="2">
    <source>
        <dbReference type="Proteomes" id="UP000275408"/>
    </source>
</evidence>